<sequence length="270" mass="30740">MNYIKYLTSDDETRIYTKINDVAQPKANVIIAHGLAESLERYDAVTDFLNINEFNVIRYDQRGHGRSGGQETYYSRVDEITEDLSTVLSFVKQHFEGPVYLLGHSMGGYTVTLFGTKYPNQVDGIITTGALTRYNTKLFGTPDQNLSPQSYFDNELGDGVCSDPEVIRKYEQDDLNAKRISMGLVFTLMDGIDYLKANAEQFTDNVLILHGKEDGLVSYRDSLQLFEQIGSKHKSIHIYDGLQHEILNESSYNYSIFGEIVDWLNNELEH</sequence>
<dbReference type="Proteomes" id="UP001436297">
    <property type="component" value="Chromosome"/>
</dbReference>
<accession>A0ABZ3EDZ7</accession>
<dbReference type="InterPro" id="IPR051044">
    <property type="entry name" value="MAG_DAG_Lipase"/>
</dbReference>
<protein>
    <submittedName>
        <fullName evidence="2">Alpha/beta hydrolase</fullName>
    </submittedName>
</protein>
<dbReference type="Gene3D" id="3.40.50.1820">
    <property type="entry name" value="alpha/beta hydrolase"/>
    <property type="match status" value="1"/>
</dbReference>
<dbReference type="InterPro" id="IPR000073">
    <property type="entry name" value="AB_hydrolase_1"/>
</dbReference>
<evidence type="ECO:0000313" key="3">
    <source>
        <dbReference type="Proteomes" id="UP001436297"/>
    </source>
</evidence>
<dbReference type="EMBL" id="CP128355">
    <property type="protein sequence ID" value="XAF71056.1"/>
    <property type="molecule type" value="Genomic_DNA"/>
</dbReference>
<dbReference type="PANTHER" id="PTHR11614">
    <property type="entry name" value="PHOSPHOLIPASE-RELATED"/>
    <property type="match status" value="1"/>
</dbReference>
<organism evidence="2 3">
    <name type="scientific">Staphylococcus hsinchuensis</name>
    <dbReference type="NCBI Taxonomy" id="3051183"/>
    <lineage>
        <taxon>Bacteria</taxon>
        <taxon>Bacillati</taxon>
        <taxon>Bacillota</taxon>
        <taxon>Bacilli</taxon>
        <taxon>Bacillales</taxon>
        <taxon>Staphylococcaceae</taxon>
        <taxon>Staphylococcus</taxon>
    </lineage>
</organism>
<proteinExistence type="predicted"/>
<dbReference type="PRINTS" id="PR00111">
    <property type="entry name" value="ABHYDROLASE"/>
</dbReference>
<name>A0ABZ3EDZ7_9STAP</name>
<evidence type="ECO:0000313" key="2">
    <source>
        <dbReference type="EMBL" id="XAF71056.1"/>
    </source>
</evidence>
<dbReference type="Pfam" id="PF12146">
    <property type="entry name" value="Hydrolase_4"/>
    <property type="match status" value="1"/>
</dbReference>
<dbReference type="GO" id="GO:0016787">
    <property type="term" value="F:hydrolase activity"/>
    <property type="evidence" value="ECO:0007669"/>
    <property type="project" value="UniProtKB-KW"/>
</dbReference>
<evidence type="ECO:0000259" key="1">
    <source>
        <dbReference type="Pfam" id="PF12146"/>
    </source>
</evidence>
<dbReference type="RefSeq" id="WP_251521872.1">
    <property type="nucleotide sequence ID" value="NZ_CP128355.1"/>
</dbReference>
<feature type="domain" description="Serine aminopeptidase S33" evidence="1">
    <location>
        <begin position="24"/>
        <end position="250"/>
    </location>
</feature>
<gene>
    <name evidence="2" type="ORF">QQM35_02745</name>
</gene>
<reference evidence="2 3" key="1">
    <citation type="journal article" date="2024" name="Pathogens">
        <title>Staphylococcus hsinchuensis sp. nov., Isolated from Soymilk.</title>
        <authorList>
            <person name="Wang Y.T."/>
            <person name="Lin Y.C."/>
            <person name="Hsieh Y.H."/>
            <person name="Lin Y.T."/>
            <person name="Hamada M."/>
            <person name="Chen C.C."/>
            <person name="Liou J.S."/>
            <person name="Lee A.Y."/>
            <person name="Zhang W.L."/>
            <person name="Chen Y.T."/>
            <person name="Huang C.H."/>
        </authorList>
    </citation>
    <scope>NUCLEOTIDE SEQUENCE [LARGE SCALE GENOMIC DNA]</scope>
    <source>
        <strain evidence="2 3">H164</strain>
    </source>
</reference>
<dbReference type="InterPro" id="IPR029058">
    <property type="entry name" value="AB_hydrolase_fold"/>
</dbReference>
<dbReference type="SUPFAM" id="SSF53474">
    <property type="entry name" value="alpha/beta-Hydrolases"/>
    <property type="match status" value="1"/>
</dbReference>
<keyword evidence="3" id="KW-1185">Reference proteome</keyword>
<dbReference type="InterPro" id="IPR022742">
    <property type="entry name" value="Hydrolase_4"/>
</dbReference>
<keyword evidence="2" id="KW-0378">Hydrolase</keyword>